<dbReference type="Gene3D" id="3.10.105.10">
    <property type="entry name" value="Dipeptide-binding Protein, Domain 3"/>
    <property type="match status" value="1"/>
</dbReference>
<organism evidence="7 10">
    <name type="scientific">Enterocloster aldenensis</name>
    <dbReference type="NCBI Taxonomy" id="358742"/>
    <lineage>
        <taxon>Bacteria</taxon>
        <taxon>Bacillati</taxon>
        <taxon>Bacillota</taxon>
        <taxon>Clostridia</taxon>
        <taxon>Lachnospirales</taxon>
        <taxon>Lachnospiraceae</taxon>
        <taxon>Enterocloster</taxon>
    </lineage>
</organism>
<evidence type="ECO:0000313" key="8">
    <source>
        <dbReference type="EMBL" id="NSJ50820.1"/>
    </source>
</evidence>
<protein>
    <submittedName>
        <fullName evidence="7">Peptide ABC transporter substrate-binding protein</fullName>
    </submittedName>
</protein>
<sequence length="555" mass="61247">MRRNFVRVIAASLASAMLLSACGGSSAGTSDTTANAAGGGAQTEAPKAEGGSSTGEKIVTIAQSGDWDTFMVMNTTNAGADNVNELMFDRLMTINTDGTFEPRLAKSWETNEAQDKITYHLYEDAKWHDGEPVTAEDVVYSAQVASSSEYNYLRRIRMQYFAGTDETGCETSTDSVEVKALDDHTVEFTLKTPMDPSIVYALVNRDFFIIPKHLLSGISDADLVNDPFWQKPIGSGPCIFDSMESGVSIEFLANKDYYLGTPDFDRLVFKKVQSSNILSGLMSGEIDALSGNTQIPLADWEAANNTPGVKAMSVPTFAYQYMAMNTTREYLPEEIRHAISLAINRQVIVEQLLQGQGRVAIGPLPEDHKYYNTNLKVEYDPEKAKGMVEAAGWDPNRELEVLVSTGNEVREKSAILIQQDLQKIGIKTKIQTLDFPTLLTNARNGDYDLCFIGSAGSVDPSESVPNVTAGYMNNFTQLTDPTLGEVGESGAKEITFEARKAVYDKYQEILFQQMPMAFLYFTNDLFGYSDKLENVRVGAIDYNVNKNVWAWKVNK</sequence>
<name>A0AAW5BWT1_9FIRM</name>
<accession>A0AAW5BWT1</accession>
<feature type="chain" id="PRO_5043386222" evidence="5">
    <location>
        <begin position="28"/>
        <end position="555"/>
    </location>
</feature>
<reference evidence="7" key="3">
    <citation type="submission" date="2022-01" db="EMBL/GenBank/DDBJ databases">
        <title>Collection of gut derived symbiotic bacterial strains cultured from healthy donors.</title>
        <authorList>
            <person name="Lin H."/>
            <person name="Kohout C."/>
            <person name="Waligurski E."/>
            <person name="Pamer E.G."/>
        </authorList>
    </citation>
    <scope>NUCLEOTIDE SEQUENCE</scope>
    <source>
        <strain evidence="7">DFI.6.55</strain>
    </source>
</reference>
<comment type="caution">
    <text evidence="7">The sequence shown here is derived from an EMBL/GenBank/DDBJ whole genome shotgun (WGS) entry which is preliminary data.</text>
</comment>
<feature type="region of interest" description="Disordered" evidence="4">
    <location>
        <begin position="33"/>
        <end position="55"/>
    </location>
</feature>
<dbReference type="GO" id="GO:0015833">
    <property type="term" value="P:peptide transport"/>
    <property type="evidence" value="ECO:0007669"/>
    <property type="project" value="TreeGrafter"/>
</dbReference>
<dbReference type="InterPro" id="IPR030678">
    <property type="entry name" value="Peptide/Ni-bd"/>
</dbReference>
<dbReference type="PANTHER" id="PTHR30290:SF9">
    <property type="entry name" value="OLIGOPEPTIDE-BINDING PROTEIN APPA"/>
    <property type="match status" value="1"/>
</dbReference>
<keyword evidence="3 5" id="KW-0732">Signal</keyword>
<dbReference type="Proteomes" id="UP001299608">
    <property type="component" value="Unassembled WGS sequence"/>
</dbReference>
<evidence type="ECO:0000313" key="7">
    <source>
        <dbReference type="EMBL" id="MCG4748581.1"/>
    </source>
</evidence>
<dbReference type="PANTHER" id="PTHR30290">
    <property type="entry name" value="PERIPLASMIC BINDING COMPONENT OF ABC TRANSPORTER"/>
    <property type="match status" value="1"/>
</dbReference>
<keyword evidence="9" id="KW-1185">Reference proteome</keyword>
<dbReference type="Gene3D" id="3.90.76.10">
    <property type="entry name" value="Dipeptide-binding Protein, Domain 1"/>
    <property type="match status" value="1"/>
</dbReference>
<dbReference type="GO" id="GO:1904680">
    <property type="term" value="F:peptide transmembrane transporter activity"/>
    <property type="evidence" value="ECO:0007669"/>
    <property type="project" value="TreeGrafter"/>
</dbReference>
<feature type="domain" description="Solute-binding protein family 5" evidence="6">
    <location>
        <begin position="100"/>
        <end position="464"/>
    </location>
</feature>
<dbReference type="PROSITE" id="PS51257">
    <property type="entry name" value="PROKAR_LIPOPROTEIN"/>
    <property type="match status" value="1"/>
</dbReference>
<evidence type="ECO:0000313" key="9">
    <source>
        <dbReference type="Proteomes" id="UP000669239"/>
    </source>
</evidence>
<dbReference type="CDD" id="cd08513">
    <property type="entry name" value="PBP2_thermophilic_Hb8_like"/>
    <property type="match status" value="1"/>
</dbReference>
<evidence type="ECO:0000313" key="10">
    <source>
        <dbReference type="Proteomes" id="UP001299608"/>
    </source>
</evidence>
<evidence type="ECO:0000259" key="6">
    <source>
        <dbReference type="Pfam" id="PF00496"/>
    </source>
</evidence>
<dbReference type="AlphaFoldDB" id="A0AAW5BWT1"/>
<dbReference type="InterPro" id="IPR000914">
    <property type="entry name" value="SBP_5_dom"/>
</dbReference>
<dbReference type="InterPro" id="IPR039424">
    <property type="entry name" value="SBP_5"/>
</dbReference>
<gene>
    <name evidence="8" type="ORF">G5B36_19220</name>
    <name evidence="7" type="ORF">L0N08_24515</name>
</gene>
<evidence type="ECO:0000256" key="2">
    <source>
        <dbReference type="ARBA" id="ARBA00022448"/>
    </source>
</evidence>
<dbReference type="Gene3D" id="3.40.190.10">
    <property type="entry name" value="Periplasmic binding protein-like II"/>
    <property type="match status" value="1"/>
</dbReference>
<feature type="signal peptide" evidence="5">
    <location>
        <begin position="1"/>
        <end position="27"/>
    </location>
</feature>
<evidence type="ECO:0000256" key="3">
    <source>
        <dbReference type="ARBA" id="ARBA00022729"/>
    </source>
</evidence>
<reference evidence="8 9" key="1">
    <citation type="journal article" date="2020" name="Cell Host Microbe">
        <title>Functional and Genomic Variation between Human-Derived Isolates of Lachnospiraceae Reveals Inter- and Intra-Species Diversity.</title>
        <authorList>
            <person name="Sorbara M.T."/>
            <person name="Littmann E.R."/>
            <person name="Fontana E."/>
            <person name="Moody T.U."/>
            <person name="Kohout C.E."/>
            <person name="Gjonbalaj M."/>
            <person name="Eaton V."/>
            <person name="Seok R."/>
            <person name="Leiner I.M."/>
            <person name="Pamer E.G."/>
        </authorList>
    </citation>
    <scope>NUCLEOTIDE SEQUENCE [LARGE SCALE GENOMIC DNA]</scope>
    <source>
        <strain evidence="8 9">MSK.1.17</strain>
    </source>
</reference>
<dbReference type="GO" id="GO:0043190">
    <property type="term" value="C:ATP-binding cassette (ABC) transporter complex"/>
    <property type="evidence" value="ECO:0007669"/>
    <property type="project" value="InterPro"/>
</dbReference>
<dbReference type="EMBL" id="JAAITT010000031">
    <property type="protein sequence ID" value="NSJ50820.1"/>
    <property type="molecule type" value="Genomic_DNA"/>
</dbReference>
<dbReference type="Proteomes" id="UP000669239">
    <property type="component" value="Unassembled WGS sequence"/>
</dbReference>
<evidence type="ECO:0000256" key="5">
    <source>
        <dbReference type="SAM" id="SignalP"/>
    </source>
</evidence>
<evidence type="ECO:0000256" key="4">
    <source>
        <dbReference type="SAM" id="MobiDB-lite"/>
    </source>
</evidence>
<dbReference type="PIRSF" id="PIRSF002741">
    <property type="entry name" value="MppA"/>
    <property type="match status" value="1"/>
</dbReference>
<keyword evidence="2" id="KW-0813">Transport</keyword>
<proteinExistence type="inferred from homology"/>
<dbReference type="Pfam" id="PF00496">
    <property type="entry name" value="SBP_bac_5"/>
    <property type="match status" value="1"/>
</dbReference>
<reference evidence="8" key="2">
    <citation type="submission" date="2020-02" db="EMBL/GenBank/DDBJ databases">
        <authorList>
            <person name="Littmann E."/>
            <person name="Sorbara M."/>
        </authorList>
    </citation>
    <scope>NUCLEOTIDE SEQUENCE</scope>
    <source>
        <strain evidence="8">MSK.1.17</strain>
    </source>
</reference>
<dbReference type="SUPFAM" id="SSF53850">
    <property type="entry name" value="Periplasmic binding protein-like II"/>
    <property type="match status" value="1"/>
</dbReference>
<comment type="similarity">
    <text evidence="1">Belongs to the bacterial solute-binding protein 5 family.</text>
</comment>
<dbReference type="GO" id="GO:0042597">
    <property type="term" value="C:periplasmic space"/>
    <property type="evidence" value="ECO:0007669"/>
    <property type="project" value="UniProtKB-ARBA"/>
</dbReference>
<dbReference type="EMBL" id="JAKNGE010000040">
    <property type="protein sequence ID" value="MCG4748581.1"/>
    <property type="molecule type" value="Genomic_DNA"/>
</dbReference>
<dbReference type="RefSeq" id="WP_165642710.1">
    <property type="nucleotide sequence ID" value="NZ_JAAITT010000031.1"/>
</dbReference>
<evidence type="ECO:0000256" key="1">
    <source>
        <dbReference type="ARBA" id="ARBA00005695"/>
    </source>
</evidence>